<dbReference type="KEGG" id="hir:HETIRDRAFT_430661"/>
<sequence length="383" mass="42891">MLIEAGTAGGDALASARRKGREDTLRLTAVVEQRRAFRATHEGGAGSATMTGPRHKTPSRLFRALIKNNRWNDNLDEDKIYTSATSTTEPYVTLDDNDNDNDERCPADHTVIKSEVDGSMLLDSSDGGSARERRSERLEGTVAPFVRTSELQAPMNDLQSYQMKQRAQVIYKRRETYMLLPILADCQASHRGQLRNEGSGMSLVNDPPKASISPAHFGSDFEPVEPQQKQEHSSPPPRSSTLLQQTAAEYSLETSKQNFTAPSIPLKRERSVFSEDLAYRHTTQKVAPGGEVEPDPVPTALSPTVPTREHAKDVLDFVFHIGLHNRHVQILSKHGLYDKKDFEFVRFASREMQDSLQSKPLADGFTTIDYMRLHDGLRRAFKE</sequence>
<feature type="region of interest" description="Disordered" evidence="1">
    <location>
        <begin position="119"/>
        <end position="139"/>
    </location>
</feature>
<dbReference type="InParanoid" id="W4JQ26"/>
<proteinExistence type="predicted"/>
<evidence type="ECO:0000313" key="2">
    <source>
        <dbReference type="EMBL" id="ETW75185.1"/>
    </source>
</evidence>
<accession>W4JQ26</accession>
<name>W4JQ26_HETIT</name>
<feature type="compositionally biased region" description="Basic and acidic residues" evidence="1">
    <location>
        <begin position="129"/>
        <end position="139"/>
    </location>
</feature>
<dbReference type="Proteomes" id="UP000030671">
    <property type="component" value="Unassembled WGS sequence"/>
</dbReference>
<dbReference type="AlphaFoldDB" id="W4JQ26"/>
<keyword evidence="3" id="KW-1185">Reference proteome</keyword>
<dbReference type="EMBL" id="KI925466">
    <property type="protein sequence ID" value="ETW75185.1"/>
    <property type="molecule type" value="Genomic_DNA"/>
</dbReference>
<feature type="region of interest" description="Disordered" evidence="1">
    <location>
        <begin position="1"/>
        <end position="22"/>
    </location>
</feature>
<gene>
    <name evidence="2" type="ORF">HETIRDRAFT_430661</name>
</gene>
<protein>
    <submittedName>
        <fullName evidence="2">Uncharacterized protein</fullName>
    </submittedName>
</protein>
<feature type="region of interest" description="Disordered" evidence="1">
    <location>
        <begin position="197"/>
        <end position="241"/>
    </location>
</feature>
<feature type="compositionally biased region" description="Low complexity" evidence="1">
    <location>
        <begin position="119"/>
        <end position="128"/>
    </location>
</feature>
<evidence type="ECO:0000313" key="3">
    <source>
        <dbReference type="Proteomes" id="UP000030671"/>
    </source>
</evidence>
<reference evidence="2 3" key="1">
    <citation type="journal article" date="2012" name="New Phytol.">
        <title>Insight into trade-off between wood decay and parasitism from the genome of a fungal forest pathogen.</title>
        <authorList>
            <person name="Olson A."/>
            <person name="Aerts A."/>
            <person name="Asiegbu F."/>
            <person name="Belbahri L."/>
            <person name="Bouzid O."/>
            <person name="Broberg A."/>
            <person name="Canback B."/>
            <person name="Coutinho P.M."/>
            <person name="Cullen D."/>
            <person name="Dalman K."/>
            <person name="Deflorio G."/>
            <person name="van Diepen L.T."/>
            <person name="Dunand C."/>
            <person name="Duplessis S."/>
            <person name="Durling M."/>
            <person name="Gonthier P."/>
            <person name="Grimwood J."/>
            <person name="Fossdal C.G."/>
            <person name="Hansson D."/>
            <person name="Henrissat B."/>
            <person name="Hietala A."/>
            <person name="Himmelstrand K."/>
            <person name="Hoffmeister D."/>
            <person name="Hogberg N."/>
            <person name="James T.Y."/>
            <person name="Karlsson M."/>
            <person name="Kohler A."/>
            <person name="Kues U."/>
            <person name="Lee Y.H."/>
            <person name="Lin Y.C."/>
            <person name="Lind M."/>
            <person name="Lindquist E."/>
            <person name="Lombard V."/>
            <person name="Lucas S."/>
            <person name="Lunden K."/>
            <person name="Morin E."/>
            <person name="Murat C."/>
            <person name="Park J."/>
            <person name="Raffaello T."/>
            <person name="Rouze P."/>
            <person name="Salamov A."/>
            <person name="Schmutz J."/>
            <person name="Solheim H."/>
            <person name="Stahlberg J."/>
            <person name="Velez H."/>
            <person name="de Vries R.P."/>
            <person name="Wiebenga A."/>
            <person name="Woodward S."/>
            <person name="Yakovlev I."/>
            <person name="Garbelotto M."/>
            <person name="Martin F."/>
            <person name="Grigoriev I.V."/>
            <person name="Stenlid J."/>
        </authorList>
    </citation>
    <scope>NUCLEOTIDE SEQUENCE [LARGE SCALE GENOMIC DNA]</scope>
    <source>
        <strain evidence="2 3">TC 32-1</strain>
    </source>
</reference>
<dbReference type="RefSeq" id="XP_009552627.1">
    <property type="nucleotide sequence ID" value="XM_009554332.1"/>
</dbReference>
<evidence type="ECO:0000256" key="1">
    <source>
        <dbReference type="SAM" id="MobiDB-lite"/>
    </source>
</evidence>
<dbReference type="GeneID" id="20674471"/>
<dbReference type="HOGENOM" id="CLU_721718_0_0_1"/>
<organism evidence="2 3">
    <name type="scientific">Heterobasidion irregulare (strain TC 32-1)</name>
    <dbReference type="NCBI Taxonomy" id="747525"/>
    <lineage>
        <taxon>Eukaryota</taxon>
        <taxon>Fungi</taxon>
        <taxon>Dikarya</taxon>
        <taxon>Basidiomycota</taxon>
        <taxon>Agaricomycotina</taxon>
        <taxon>Agaricomycetes</taxon>
        <taxon>Russulales</taxon>
        <taxon>Bondarzewiaceae</taxon>
        <taxon>Heterobasidion</taxon>
        <taxon>Heterobasidion annosum species complex</taxon>
    </lineage>
</organism>